<evidence type="ECO:0000313" key="6">
    <source>
        <dbReference type="EMBL" id="KAH3719218.1"/>
    </source>
</evidence>
<dbReference type="EMBL" id="JAIWYP010000013">
    <property type="protein sequence ID" value="KAH3719218.1"/>
    <property type="molecule type" value="Genomic_DNA"/>
</dbReference>
<dbReference type="InterPro" id="IPR036640">
    <property type="entry name" value="ABC1_TM_sf"/>
</dbReference>
<dbReference type="PROSITE" id="PS50929">
    <property type="entry name" value="ABC_TM1F"/>
    <property type="match status" value="1"/>
</dbReference>
<reference evidence="6" key="1">
    <citation type="journal article" date="2019" name="bioRxiv">
        <title>The Genome of the Zebra Mussel, Dreissena polymorpha: A Resource for Invasive Species Research.</title>
        <authorList>
            <person name="McCartney M.A."/>
            <person name="Auch B."/>
            <person name="Kono T."/>
            <person name="Mallez S."/>
            <person name="Zhang Y."/>
            <person name="Obille A."/>
            <person name="Becker A."/>
            <person name="Abrahante J.E."/>
            <person name="Garbe J."/>
            <person name="Badalamenti J.P."/>
            <person name="Herman A."/>
            <person name="Mangelson H."/>
            <person name="Liachko I."/>
            <person name="Sullivan S."/>
            <person name="Sone E.D."/>
            <person name="Koren S."/>
            <person name="Silverstein K.A.T."/>
            <person name="Beckman K.B."/>
            <person name="Gohl D.M."/>
        </authorList>
    </citation>
    <scope>NUCLEOTIDE SEQUENCE</scope>
    <source>
        <strain evidence="6">Duluth1</strain>
        <tissue evidence="6">Whole animal</tissue>
    </source>
</reference>
<dbReference type="SUPFAM" id="SSF90123">
    <property type="entry name" value="ABC transporter transmembrane region"/>
    <property type="match status" value="1"/>
</dbReference>
<dbReference type="Gene3D" id="1.20.1560.10">
    <property type="entry name" value="ABC transporter type 1, transmembrane domain"/>
    <property type="match status" value="1"/>
</dbReference>
<evidence type="ECO:0000256" key="3">
    <source>
        <dbReference type="ARBA" id="ARBA00022989"/>
    </source>
</evidence>
<evidence type="ECO:0000256" key="4">
    <source>
        <dbReference type="ARBA" id="ARBA00023136"/>
    </source>
</evidence>
<dbReference type="GO" id="GO:0016324">
    <property type="term" value="C:apical plasma membrane"/>
    <property type="evidence" value="ECO:0007669"/>
    <property type="project" value="TreeGrafter"/>
</dbReference>
<proteinExistence type="predicted"/>
<keyword evidence="3" id="KW-1133">Transmembrane helix</keyword>
<dbReference type="InterPro" id="IPR039421">
    <property type="entry name" value="Type_1_exporter"/>
</dbReference>
<dbReference type="AlphaFoldDB" id="A0A9D4C922"/>
<name>A0A9D4C922_DREPO</name>
<evidence type="ECO:0000256" key="2">
    <source>
        <dbReference type="ARBA" id="ARBA00022692"/>
    </source>
</evidence>
<dbReference type="GO" id="GO:0005524">
    <property type="term" value="F:ATP binding"/>
    <property type="evidence" value="ECO:0007669"/>
    <property type="project" value="InterPro"/>
</dbReference>
<comment type="caution">
    <text evidence="6">The sequence shown here is derived from an EMBL/GenBank/DDBJ whole genome shotgun (WGS) entry which is preliminary data.</text>
</comment>
<keyword evidence="7" id="KW-1185">Reference proteome</keyword>
<gene>
    <name evidence="6" type="ORF">DPMN_062050</name>
</gene>
<protein>
    <recommendedName>
        <fullName evidence="5">ABC transmembrane type-1 domain-containing protein</fullName>
    </recommendedName>
</protein>
<keyword evidence="4" id="KW-0472">Membrane</keyword>
<evidence type="ECO:0000259" key="5">
    <source>
        <dbReference type="PROSITE" id="PS50929"/>
    </source>
</evidence>
<reference evidence="6" key="2">
    <citation type="submission" date="2020-11" db="EMBL/GenBank/DDBJ databases">
        <authorList>
            <person name="McCartney M.A."/>
            <person name="Auch B."/>
            <person name="Kono T."/>
            <person name="Mallez S."/>
            <person name="Becker A."/>
            <person name="Gohl D.M."/>
            <person name="Silverstein K.A.T."/>
            <person name="Koren S."/>
            <person name="Bechman K.B."/>
            <person name="Herman A."/>
            <person name="Abrahante J.E."/>
            <person name="Garbe J."/>
        </authorList>
    </citation>
    <scope>NUCLEOTIDE SEQUENCE</scope>
    <source>
        <strain evidence="6">Duluth1</strain>
        <tissue evidence="6">Whole animal</tissue>
    </source>
</reference>
<feature type="domain" description="ABC transmembrane type-1" evidence="5">
    <location>
        <begin position="1"/>
        <end position="52"/>
    </location>
</feature>
<keyword evidence="2" id="KW-0812">Transmembrane</keyword>
<accession>A0A9D4C922</accession>
<dbReference type="GO" id="GO:0140359">
    <property type="term" value="F:ABC-type transporter activity"/>
    <property type="evidence" value="ECO:0007669"/>
    <property type="project" value="InterPro"/>
</dbReference>
<comment type="subcellular location">
    <subcellularLocation>
        <location evidence="1">Membrane</location>
        <topology evidence="1">Multi-pass membrane protein</topology>
    </subcellularLocation>
</comment>
<sequence length="100" mass="11131">MFFAYAAAFWLGAYLIKQSEVDYVDVFKAFSAILFGGMAVGNASAFAPDAAKAEQSAKEIFQLIDKKPDIDNESETGKKTRYIHSQSELLEYHILLPHPP</sequence>
<organism evidence="6 7">
    <name type="scientific">Dreissena polymorpha</name>
    <name type="common">Zebra mussel</name>
    <name type="synonym">Mytilus polymorpha</name>
    <dbReference type="NCBI Taxonomy" id="45954"/>
    <lineage>
        <taxon>Eukaryota</taxon>
        <taxon>Metazoa</taxon>
        <taxon>Spiralia</taxon>
        <taxon>Lophotrochozoa</taxon>
        <taxon>Mollusca</taxon>
        <taxon>Bivalvia</taxon>
        <taxon>Autobranchia</taxon>
        <taxon>Heteroconchia</taxon>
        <taxon>Euheterodonta</taxon>
        <taxon>Imparidentia</taxon>
        <taxon>Neoheterodontei</taxon>
        <taxon>Myida</taxon>
        <taxon>Dreissenoidea</taxon>
        <taxon>Dreissenidae</taxon>
        <taxon>Dreissena</taxon>
    </lineage>
</organism>
<dbReference type="InterPro" id="IPR011527">
    <property type="entry name" value="ABC1_TM_dom"/>
</dbReference>
<dbReference type="PANTHER" id="PTHR24221:SF636">
    <property type="entry name" value="BILE SALT EXPORT PUMP"/>
    <property type="match status" value="1"/>
</dbReference>
<evidence type="ECO:0000256" key="1">
    <source>
        <dbReference type="ARBA" id="ARBA00004141"/>
    </source>
</evidence>
<dbReference type="Proteomes" id="UP000828390">
    <property type="component" value="Unassembled WGS sequence"/>
</dbReference>
<evidence type="ECO:0000313" key="7">
    <source>
        <dbReference type="Proteomes" id="UP000828390"/>
    </source>
</evidence>
<dbReference type="PANTHER" id="PTHR24221">
    <property type="entry name" value="ATP-BINDING CASSETTE SUB-FAMILY B"/>
    <property type="match status" value="1"/>
</dbReference>